<comment type="caution">
    <text evidence="1">The sequence shown here is derived from an EMBL/GenBank/DDBJ whole genome shotgun (WGS) entry which is preliminary data.</text>
</comment>
<dbReference type="EMBL" id="BCNV01000001">
    <property type="protein sequence ID" value="GAS83424.1"/>
    <property type="molecule type" value="Genomic_DNA"/>
</dbReference>
<sequence>MPLYGPTPGFGNHNSVGCGTENDEVSRGYFNVGNGASIVPKHPDGDEVMQNRLLVGYDTINGTTWSAGRIENRKKVFQIISERLSTFLS</sequence>
<reference evidence="2" key="2">
    <citation type="submission" date="2016-01" db="EMBL/GenBank/DDBJ databases">
        <title>Draft Genome Sequence of Paenibacillus amylolyticus Heshi-A3 that Was Isolated from Fermented Rice Bran with Aging Salted Mackerel, Which Was Named Heshiko as Traditional Fermented Seafood in Japan.</title>
        <authorList>
            <person name="Akuzawa S."/>
            <person name="Nakagawa J."/>
            <person name="Kanekatsu T."/>
            <person name="Kubota E."/>
            <person name="Ohtake R."/>
            <person name="Suzuki T."/>
            <person name="Kanesaki Y."/>
        </authorList>
    </citation>
    <scope>NUCLEOTIDE SEQUENCE [LARGE SCALE GENOMIC DNA]</scope>
    <source>
        <strain evidence="2">Heshi-A3</strain>
    </source>
</reference>
<proteinExistence type="predicted"/>
<dbReference type="AlphaFoldDB" id="A0A100VP49"/>
<gene>
    <name evidence="1" type="ORF">PAHA3_3502</name>
</gene>
<evidence type="ECO:0000313" key="2">
    <source>
        <dbReference type="Proteomes" id="UP000069697"/>
    </source>
</evidence>
<accession>A0A100VP49</accession>
<reference evidence="1 2" key="1">
    <citation type="journal article" date="2016" name="Genome Announc.">
        <title>Draft Genome Sequence of Paenibacillus amylolyticus Heshi-A3, Isolated from Fermented Rice Bran in a Japanese Fermented Seafood Dish.</title>
        <authorList>
            <person name="Akuzawa S."/>
            <person name="Nagaoka J."/>
            <person name="Kanekatsu M."/>
            <person name="Kubota E."/>
            <person name="Ohtake R."/>
            <person name="Suzuki T."/>
            <person name="Kanesaki Y."/>
        </authorList>
    </citation>
    <scope>NUCLEOTIDE SEQUENCE [LARGE SCALE GENOMIC DNA]</scope>
    <source>
        <strain evidence="1 2">Heshi-A3</strain>
    </source>
</reference>
<dbReference type="RefSeq" id="WP_062835771.1">
    <property type="nucleotide sequence ID" value="NZ_BCNV01000001.1"/>
</dbReference>
<evidence type="ECO:0000313" key="1">
    <source>
        <dbReference type="EMBL" id="GAS83424.1"/>
    </source>
</evidence>
<dbReference type="Proteomes" id="UP000069697">
    <property type="component" value="Unassembled WGS sequence"/>
</dbReference>
<organism evidence="1 2">
    <name type="scientific">Paenibacillus amylolyticus</name>
    <dbReference type="NCBI Taxonomy" id="1451"/>
    <lineage>
        <taxon>Bacteria</taxon>
        <taxon>Bacillati</taxon>
        <taxon>Bacillota</taxon>
        <taxon>Bacilli</taxon>
        <taxon>Bacillales</taxon>
        <taxon>Paenibacillaceae</taxon>
        <taxon>Paenibacillus</taxon>
    </lineage>
</organism>
<name>A0A100VP49_PAEAM</name>
<protein>
    <submittedName>
        <fullName evidence="1">Uncharacterized protein</fullName>
    </submittedName>
</protein>